<name>A0ABQ9BJZ0_9ROSI</name>
<organism evidence="2 3">
    <name type="scientific">Salix suchowensis</name>
    <dbReference type="NCBI Taxonomy" id="1278906"/>
    <lineage>
        <taxon>Eukaryota</taxon>
        <taxon>Viridiplantae</taxon>
        <taxon>Streptophyta</taxon>
        <taxon>Embryophyta</taxon>
        <taxon>Tracheophyta</taxon>
        <taxon>Spermatophyta</taxon>
        <taxon>Magnoliopsida</taxon>
        <taxon>eudicotyledons</taxon>
        <taxon>Gunneridae</taxon>
        <taxon>Pentapetalae</taxon>
        <taxon>rosids</taxon>
        <taxon>fabids</taxon>
        <taxon>Malpighiales</taxon>
        <taxon>Salicaceae</taxon>
        <taxon>Saliceae</taxon>
        <taxon>Salix</taxon>
    </lineage>
</organism>
<sequence length="83" mass="9985">MNIFNCVRKVDVIEILVKLNFNLETARINQWKLSFSDSVVLFQIFHCMIFLFSLFSFQFHFCLNCVPKKQKIIIIFCSWIFIL</sequence>
<evidence type="ECO:0000313" key="3">
    <source>
        <dbReference type="Proteomes" id="UP001141253"/>
    </source>
</evidence>
<comment type="caution">
    <text evidence="2">The sequence shown here is derived from an EMBL/GenBank/DDBJ whole genome shotgun (WGS) entry which is preliminary data.</text>
</comment>
<feature type="transmembrane region" description="Helical" evidence="1">
    <location>
        <begin position="40"/>
        <end position="63"/>
    </location>
</feature>
<keyword evidence="1" id="KW-0472">Membrane</keyword>
<dbReference type="EMBL" id="JAPFFI010000008">
    <property type="protein sequence ID" value="KAJ6386015.1"/>
    <property type="molecule type" value="Genomic_DNA"/>
</dbReference>
<keyword evidence="1" id="KW-0812">Transmembrane</keyword>
<dbReference type="Proteomes" id="UP001141253">
    <property type="component" value="Chromosome 9"/>
</dbReference>
<accession>A0ABQ9BJZ0</accession>
<reference evidence="2" key="2">
    <citation type="journal article" date="2023" name="Int. J. Mol. Sci.">
        <title>De Novo Assembly and Annotation of 11 Diverse Shrub Willow (Salix) Genomes Reveals Novel Gene Organization in Sex-Linked Regions.</title>
        <authorList>
            <person name="Hyden B."/>
            <person name="Feng K."/>
            <person name="Yates T.B."/>
            <person name="Jawdy S."/>
            <person name="Cereghino C."/>
            <person name="Smart L.B."/>
            <person name="Muchero W."/>
        </authorList>
    </citation>
    <scope>NUCLEOTIDE SEQUENCE</scope>
    <source>
        <tissue evidence="2">Shoot tip</tissue>
    </source>
</reference>
<keyword evidence="3" id="KW-1185">Reference proteome</keyword>
<keyword evidence="1" id="KW-1133">Transmembrane helix</keyword>
<evidence type="ECO:0000313" key="2">
    <source>
        <dbReference type="EMBL" id="KAJ6386015.1"/>
    </source>
</evidence>
<proteinExistence type="predicted"/>
<gene>
    <name evidence="2" type="ORF">OIU77_029054</name>
</gene>
<evidence type="ECO:0000256" key="1">
    <source>
        <dbReference type="SAM" id="Phobius"/>
    </source>
</evidence>
<protein>
    <submittedName>
        <fullName evidence="2">Uncharacterized protein</fullName>
    </submittedName>
</protein>
<reference evidence="2" key="1">
    <citation type="submission" date="2022-10" db="EMBL/GenBank/DDBJ databases">
        <authorList>
            <person name="Hyden B.L."/>
            <person name="Feng K."/>
            <person name="Yates T."/>
            <person name="Jawdy S."/>
            <person name="Smart L.B."/>
            <person name="Muchero W."/>
        </authorList>
    </citation>
    <scope>NUCLEOTIDE SEQUENCE</scope>
    <source>
        <tissue evidence="2">Shoot tip</tissue>
    </source>
</reference>